<reference evidence="1" key="2">
    <citation type="submission" date="2021-01" db="EMBL/GenBank/DDBJ databases">
        <authorList>
            <person name="Hahn C.R."/>
            <person name="Youssef N.H."/>
            <person name="Elshahed M."/>
        </authorList>
    </citation>
    <scope>NUCLEOTIDE SEQUENCE</scope>
    <source>
        <strain evidence="1">Zod_Metabat.24</strain>
    </source>
</reference>
<dbReference type="SUPFAM" id="SSF55729">
    <property type="entry name" value="Acyl-CoA N-acyltransferases (Nat)"/>
    <property type="match status" value="2"/>
</dbReference>
<accession>A0A9D8KC40</accession>
<dbReference type="Proteomes" id="UP000809273">
    <property type="component" value="Unassembled WGS sequence"/>
</dbReference>
<protein>
    <submittedName>
        <fullName evidence="1">GNAT family N-acetyltransferase</fullName>
    </submittedName>
</protein>
<comment type="caution">
    <text evidence="1">The sequence shown here is derived from an EMBL/GenBank/DDBJ whole genome shotgun (WGS) entry which is preliminary data.</text>
</comment>
<evidence type="ECO:0000313" key="2">
    <source>
        <dbReference type="Proteomes" id="UP000809273"/>
    </source>
</evidence>
<dbReference type="Gene3D" id="3.40.630.30">
    <property type="match status" value="1"/>
</dbReference>
<organism evidence="1 2">
    <name type="scientific">Candidatus Zymogenus saltonus</name>
    <dbReference type="NCBI Taxonomy" id="2844893"/>
    <lineage>
        <taxon>Bacteria</taxon>
        <taxon>Deltaproteobacteria</taxon>
        <taxon>Candidatus Zymogenia</taxon>
        <taxon>Candidatus Zymogeniales</taxon>
        <taxon>Candidatus Zymogenaceae</taxon>
        <taxon>Candidatus Zymogenus</taxon>
    </lineage>
</organism>
<evidence type="ECO:0000313" key="1">
    <source>
        <dbReference type="EMBL" id="MBN1571837.1"/>
    </source>
</evidence>
<sequence length="360" mass="40765">MAKEKITAGLLTEVEIGGAVDLLKEVFEETGAQKRSLMNKDFYRWQYIDTRSPVVVAREGKAIVAHYPLTTYNFLLGKEVGKTAVIQDLVTKSDCRKRGAFKLMGDVANEVCEKYKYDLIYAFPNPKSFPGFVKHHGYTHLLTIPLFVSPVSLSEIVRAKLKFPPAAWPFKPIDYLLRIFTRRKSGRFKVEEHDAVPEGIDRLWESSKDKYGSALVRDSGYVRWRFRGRPGSVYRIFTATDGDEIVAYAVLGSGLFFGLPTAVIMDFFAAEGKDGLRAFKYLIREIKGAAHERGDGLILTATRAESGINRVLYRAGFIRVPDPVNPRKLKLVVRPISGRAKKYVLSKREWFLTLADWDVL</sequence>
<proteinExistence type="predicted"/>
<gene>
    <name evidence="1" type="ORF">JW984_01435</name>
</gene>
<dbReference type="InterPro" id="IPR016181">
    <property type="entry name" value="Acyl_CoA_acyltransferase"/>
</dbReference>
<dbReference type="AlphaFoldDB" id="A0A9D8KC40"/>
<dbReference type="Pfam" id="PF13527">
    <property type="entry name" value="Acetyltransf_9"/>
    <property type="match status" value="1"/>
</dbReference>
<dbReference type="EMBL" id="JAFGIX010000007">
    <property type="protein sequence ID" value="MBN1571837.1"/>
    <property type="molecule type" value="Genomic_DNA"/>
</dbReference>
<name>A0A9D8KC40_9DELT</name>
<reference evidence="1" key="1">
    <citation type="journal article" date="2021" name="Environ. Microbiol.">
        <title>Genomic characterization of three novel Desulfobacterota classes expand the metabolic and phylogenetic diversity of the phylum.</title>
        <authorList>
            <person name="Murphy C.L."/>
            <person name="Biggerstaff J."/>
            <person name="Eichhorn A."/>
            <person name="Ewing E."/>
            <person name="Shahan R."/>
            <person name="Soriano D."/>
            <person name="Stewart S."/>
            <person name="VanMol K."/>
            <person name="Walker R."/>
            <person name="Walters P."/>
            <person name="Elshahed M.S."/>
            <person name="Youssef N.H."/>
        </authorList>
    </citation>
    <scope>NUCLEOTIDE SEQUENCE</scope>
    <source>
        <strain evidence="1">Zod_Metabat.24</strain>
    </source>
</reference>